<dbReference type="PANTHER" id="PTHR11165">
    <property type="entry name" value="SKP1"/>
    <property type="match status" value="1"/>
</dbReference>
<feature type="domain" description="SKP1 component dimerisation" evidence="5">
    <location>
        <begin position="109"/>
        <end position="143"/>
    </location>
</feature>
<dbReference type="Pfam" id="PF03931">
    <property type="entry name" value="Skp1_POZ"/>
    <property type="match status" value="1"/>
</dbReference>
<dbReference type="InterPro" id="IPR016072">
    <property type="entry name" value="Skp1_comp_dimer"/>
</dbReference>
<dbReference type="PIRSF" id="PIRSF028729">
    <property type="entry name" value="E3_ubiquit_lig_SCF_Skp"/>
    <property type="match status" value="1"/>
</dbReference>
<dbReference type="SUPFAM" id="SSF81382">
    <property type="entry name" value="Skp1 dimerisation domain-like"/>
    <property type="match status" value="1"/>
</dbReference>
<evidence type="ECO:0000256" key="2">
    <source>
        <dbReference type="ARBA" id="ARBA00009993"/>
    </source>
</evidence>
<sequence length="151" mass="16788">MESKVTRMIKIRSCDGAVLDVPEEVAVQSRLIRHAVEDFVTAETLNLAFEYCTKHADFAAAAAIPAADDEKKKAAETEIKDWTSSFVNALSMDVLYDLVHGSNYLAIEELMDLCCERVAGMISGKSAVEVRATFDIMNDFPPERRRLVTNL</sequence>
<dbReference type="SUPFAM" id="SSF54695">
    <property type="entry name" value="POZ domain"/>
    <property type="match status" value="1"/>
</dbReference>
<dbReference type="Gene3D" id="3.30.710.10">
    <property type="entry name" value="Potassium Channel Kv1.1, Chain A"/>
    <property type="match status" value="1"/>
</dbReference>
<proteinExistence type="inferred from homology"/>
<comment type="subunit">
    <text evidence="4">Part of a SCF (SKP1-cullin-F-box) protein ligase complex.</text>
</comment>
<name>A0A199VFU5_ANACO</name>
<dbReference type="SMART" id="SM00512">
    <property type="entry name" value="Skp1"/>
    <property type="match status" value="1"/>
</dbReference>
<dbReference type="GO" id="GO:0009867">
    <property type="term" value="P:jasmonic acid mediated signaling pathway"/>
    <property type="evidence" value="ECO:0007669"/>
    <property type="project" value="UniProtKB-ARBA"/>
</dbReference>
<accession>A0A199VFU5</accession>
<comment type="pathway">
    <text evidence="1 4">Protein modification; protein ubiquitination.</text>
</comment>
<comment type="similarity">
    <text evidence="2 4">Belongs to the SKP1 family.</text>
</comment>
<feature type="domain" description="SKP1 component POZ" evidence="6">
    <location>
        <begin position="8"/>
        <end position="55"/>
    </location>
</feature>
<comment type="caution">
    <text evidence="7">The sequence shown here is derived from an EMBL/GenBank/DDBJ whole genome shotgun (WGS) entry which is preliminary data.</text>
</comment>
<dbReference type="InterPro" id="IPR036296">
    <property type="entry name" value="SKP1-like_dim_sf"/>
</dbReference>
<reference evidence="7 8" key="1">
    <citation type="journal article" date="2016" name="DNA Res.">
        <title>The draft genome of MD-2 pineapple using hybrid error correction of long reads.</title>
        <authorList>
            <person name="Redwan R.M."/>
            <person name="Saidin A."/>
            <person name="Kumar S.V."/>
        </authorList>
    </citation>
    <scope>NUCLEOTIDE SEQUENCE [LARGE SCALE GENOMIC DNA]</scope>
    <source>
        <strain evidence="8">cv. MD2</strain>
        <tissue evidence="7">Leaf</tissue>
    </source>
</reference>
<evidence type="ECO:0000256" key="4">
    <source>
        <dbReference type="PIRNR" id="PIRNR028729"/>
    </source>
</evidence>
<dbReference type="InterPro" id="IPR001232">
    <property type="entry name" value="SKP1-like"/>
</dbReference>
<dbReference type="GO" id="GO:0006511">
    <property type="term" value="P:ubiquitin-dependent protein catabolic process"/>
    <property type="evidence" value="ECO:0007669"/>
    <property type="project" value="InterPro"/>
</dbReference>
<dbReference type="STRING" id="4615.A0A199VFU5"/>
<keyword evidence="3 4" id="KW-0833">Ubl conjugation pathway</keyword>
<gene>
    <name evidence="7" type="ORF">ACMD2_09782</name>
</gene>
<evidence type="ECO:0000313" key="8">
    <source>
        <dbReference type="Proteomes" id="UP000092600"/>
    </source>
</evidence>
<evidence type="ECO:0000256" key="3">
    <source>
        <dbReference type="ARBA" id="ARBA00022786"/>
    </source>
</evidence>
<dbReference type="GO" id="GO:0016567">
    <property type="term" value="P:protein ubiquitination"/>
    <property type="evidence" value="ECO:0007669"/>
    <property type="project" value="UniProtKB-UniRule"/>
</dbReference>
<evidence type="ECO:0000313" key="7">
    <source>
        <dbReference type="EMBL" id="OAY75736.1"/>
    </source>
</evidence>
<evidence type="ECO:0000256" key="1">
    <source>
        <dbReference type="ARBA" id="ARBA00004906"/>
    </source>
</evidence>
<organism evidence="7 8">
    <name type="scientific">Ananas comosus</name>
    <name type="common">Pineapple</name>
    <name type="synonym">Ananas ananas</name>
    <dbReference type="NCBI Taxonomy" id="4615"/>
    <lineage>
        <taxon>Eukaryota</taxon>
        <taxon>Viridiplantae</taxon>
        <taxon>Streptophyta</taxon>
        <taxon>Embryophyta</taxon>
        <taxon>Tracheophyta</taxon>
        <taxon>Spermatophyta</taxon>
        <taxon>Magnoliopsida</taxon>
        <taxon>Liliopsida</taxon>
        <taxon>Poales</taxon>
        <taxon>Bromeliaceae</taxon>
        <taxon>Bromelioideae</taxon>
        <taxon>Ananas</taxon>
    </lineage>
</organism>
<dbReference type="Pfam" id="PF01466">
    <property type="entry name" value="Skp1"/>
    <property type="match status" value="1"/>
</dbReference>
<dbReference type="InterPro" id="IPR016897">
    <property type="entry name" value="SKP1"/>
</dbReference>
<comment type="function">
    <text evidence="4">Involved in ubiquitination and subsequent proteasomal degradation of target proteins. Together with CUL1, RBX1 and a F-box protein, it forms a SCF E3 ubiquitin ligase complex. The functional specificity of this complex depends on the type of F-box protein. In the SCF complex, it serves as an adapter that links the F-box protein to CUL1.</text>
</comment>
<dbReference type="UniPathway" id="UPA00143"/>
<dbReference type="InterPro" id="IPR011333">
    <property type="entry name" value="SKP1/BTB/POZ_sf"/>
</dbReference>
<evidence type="ECO:0000259" key="5">
    <source>
        <dbReference type="Pfam" id="PF01466"/>
    </source>
</evidence>
<dbReference type="EMBL" id="LSRQ01002021">
    <property type="protein sequence ID" value="OAY75736.1"/>
    <property type="molecule type" value="Genomic_DNA"/>
</dbReference>
<dbReference type="AlphaFoldDB" id="A0A199VFU5"/>
<protein>
    <recommendedName>
        <fullName evidence="4">SKP1-like protein</fullName>
    </recommendedName>
</protein>
<evidence type="ECO:0000259" key="6">
    <source>
        <dbReference type="Pfam" id="PF03931"/>
    </source>
</evidence>
<dbReference type="Proteomes" id="UP000092600">
    <property type="component" value="Unassembled WGS sequence"/>
</dbReference>
<dbReference type="InterPro" id="IPR016073">
    <property type="entry name" value="Skp1_comp_POZ"/>
</dbReference>